<evidence type="ECO:0000259" key="3">
    <source>
        <dbReference type="Pfam" id="PF22115"/>
    </source>
</evidence>
<evidence type="ECO:0000256" key="1">
    <source>
        <dbReference type="SAM" id="MobiDB-lite"/>
    </source>
</evidence>
<dbReference type="InterPro" id="IPR054338">
    <property type="entry name" value="Tse3_cat"/>
</dbReference>
<dbReference type="EMBL" id="JALPRX010000076">
    <property type="protein sequence ID" value="MCK8786214.1"/>
    <property type="molecule type" value="Genomic_DNA"/>
</dbReference>
<dbReference type="Gene3D" id="1.10.530.10">
    <property type="match status" value="1"/>
</dbReference>
<dbReference type="InterPro" id="IPR025295">
    <property type="entry name" value="eCIS_core_dom"/>
</dbReference>
<dbReference type="InterPro" id="IPR023346">
    <property type="entry name" value="Lysozyme-like_dom_sf"/>
</dbReference>
<proteinExistence type="predicted"/>
<dbReference type="RefSeq" id="WP_248668329.1">
    <property type="nucleotide sequence ID" value="NZ_JALPRX010000076.1"/>
</dbReference>
<sequence>MGPSQALPSALRRRLEEAFRRPLGAVRVRTDAAASRLARALGARACVVGRTILFAEPRDLLSRTPDLGLVAHEVAHLLQPRRRPAPGAGAVPGAGPDWLEAPDGDAEREAEAAARQVLLGRRVAALRQPRAAIARTTASDALKPLIGHGIHMSAAETRKAASILAADPTFSATIAELEAAGKLGALLNTGSDFEALVTLVETLGGRSDAAAALLIKRRMMFSIGGDVPGGSMHDLIYGGDFRYLYDICFELQSSLRTLALAIVAAPFNPAGFASLVGGDNAGAFTGSGATGINPTKREVSTWDGLVMFNEKKNPFSFNKSTSIQYSNPVSEGPTYNGDLFAYLKATGTVDREKQAELLVRRPISSIVADSYARLPSRADVMRAAARAHNLHPGIIAAIILAEQRDQSANEDAKDLEAATSVTQTETSIGLGQIVPMTARRNDLFADLLPSGLRKSLTHTKTAYLLASDEFNIFACARYIRIVADMGKLMDPARLPKTLAAFPGLDLPRYALVSDQWPGDNVGALGMYYTSRPWTDDVRSQGWGKFVQAAYQDVRRGAGF</sequence>
<evidence type="ECO:0000313" key="5">
    <source>
        <dbReference type="EMBL" id="MCK8786214.1"/>
    </source>
</evidence>
<keyword evidence="6" id="KW-1185">Reference proteome</keyword>
<accession>A0A9X1Y8R2</accession>
<dbReference type="Pfam" id="PF22120">
    <property type="entry name" value="T6SS_Tse3_N"/>
    <property type="match status" value="1"/>
</dbReference>
<dbReference type="Proteomes" id="UP001139516">
    <property type="component" value="Unassembled WGS sequence"/>
</dbReference>
<dbReference type="InterPro" id="IPR054356">
    <property type="entry name" value="Tse3_N"/>
</dbReference>
<evidence type="ECO:0000259" key="4">
    <source>
        <dbReference type="Pfam" id="PF22120"/>
    </source>
</evidence>
<name>A0A9X1Y8R2_9PROT</name>
<organism evidence="5 6">
    <name type="scientific">Roseomonas acroporae</name>
    <dbReference type="NCBI Taxonomy" id="2937791"/>
    <lineage>
        <taxon>Bacteria</taxon>
        <taxon>Pseudomonadati</taxon>
        <taxon>Pseudomonadota</taxon>
        <taxon>Alphaproteobacteria</taxon>
        <taxon>Acetobacterales</taxon>
        <taxon>Roseomonadaceae</taxon>
        <taxon>Roseomonas</taxon>
    </lineage>
</organism>
<dbReference type="SUPFAM" id="SSF53955">
    <property type="entry name" value="Lysozyme-like"/>
    <property type="match status" value="1"/>
</dbReference>
<evidence type="ECO:0000313" key="6">
    <source>
        <dbReference type="Proteomes" id="UP001139516"/>
    </source>
</evidence>
<reference evidence="5" key="1">
    <citation type="submission" date="2022-04" db="EMBL/GenBank/DDBJ databases">
        <title>Roseomonas acroporae sp. nov., isolated from coral Acropora digitifera.</title>
        <authorList>
            <person name="Sun H."/>
        </authorList>
    </citation>
    <scope>NUCLEOTIDE SEQUENCE</scope>
    <source>
        <strain evidence="5">NAR14</strain>
    </source>
</reference>
<feature type="domain" description="eCIS core" evidence="2">
    <location>
        <begin position="7"/>
        <end position="82"/>
    </location>
</feature>
<dbReference type="AlphaFoldDB" id="A0A9X1Y8R2"/>
<comment type="caution">
    <text evidence="5">The sequence shown here is derived from an EMBL/GenBank/DDBJ whole genome shotgun (WGS) entry which is preliminary data.</text>
</comment>
<evidence type="ECO:0000259" key="2">
    <source>
        <dbReference type="Pfam" id="PF13699"/>
    </source>
</evidence>
<feature type="domain" description="Peptidoglycan muramidase Tse3 N-terminal" evidence="4">
    <location>
        <begin position="152"/>
        <end position="252"/>
    </location>
</feature>
<feature type="compositionally biased region" description="Low complexity" evidence="1">
    <location>
        <begin position="85"/>
        <end position="96"/>
    </location>
</feature>
<gene>
    <name evidence="5" type="ORF">M0638_17700</name>
</gene>
<protein>
    <submittedName>
        <fullName evidence="5">DUF4157 domain-containing protein</fullName>
    </submittedName>
</protein>
<dbReference type="Pfam" id="PF22115">
    <property type="entry name" value="T6SS_Tse3_cat"/>
    <property type="match status" value="1"/>
</dbReference>
<dbReference type="Pfam" id="PF13699">
    <property type="entry name" value="eCIS_core"/>
    <property type="match status" value="1"/>
</dbReference>
<feature type="region of interest" description="Disordered" evidence="1">
    <location>
        <begin position="81"/>
        <end position="106"/>
    </location>
</feature>
<feature type="domain" description="Peptidoglycan muramidase Tse3 catalytic" evidence="3">
    <location>
        <begin position="284"/>
        <end position="483"/>
    </location>
</feature>